<accession>X1CCQ3</accession>
<organism evidence="1">
    <name type="scientific">marine sediment metagenome</name>
    <dbReference type="NCBI Taxonomy" id="412755"/>
    <lineage>
        <taxon>unclassified sequences</taxon>
        <taxon>metagenomes</taxon>
        <taxon>ecological metagenomes</taxon>
    </lineage>
</organism>
<evidence type="ECO:0000313" key="1">
    <source>
        <dbReference type="EMBL" id="GAG82056.1"/>
    </source>
</evidence>
<feature type="non-terminal residue" evidence="1">
    <location>
        <position position="1"/>
    </location>
</feature>
<name>X1CCQ3_9ZZZZ</name>
<sequence length="235" mass="27479">DFKEMGRKDFKEIRWNAGKNPDADYFRKLFTRLKNGNLYPRPSPGARNPRENLKNLLLDDETYKSKSDDVKLVTYVNTKAPGCETLCKIETSQHFPLTQEQLKKPAVIPSYSRDFCDNDYELCANSIQYWVKILNADWIIDKKYHTNNRKTAIAIPRYKKRPKNGWPFLLYLQFMTKDGKTDGWDTGSKKGGLSVEINNSNWTRKELYIIFENLLHKGIAIIFTSEFSSNTYFYA</sequence>
<proteinExistence type="predicted"/>
<reference evidence="1" key="1">
    <citation type="journal article" date="2014" name="Front. Microbiol.">
        <title>High frequency of phylogenetically diverse reductive dehalogenase-homologous genes in deep subseafloor sedimentary metagenomes.</title>
        <authorList>
            <person name="Kawai M."/>
            <person name="Futagami T."/>
            <person name="Toyoda A."/>
            <person name="Takaki Y."/>
            <person name="Nishi S."/>
            <person name="Hori S."/>
            <person name="Arai W."/>
            <person name="Tsubouchi T."/>
            <person name="Morono Y."/>
            <person name="Uchiyama I."/>
            <person name="Ito T."/>
            <person name="Fujiyama A."/>
            <person name="Inagaki F."/>
            <person name="Takami H."/>
        </authorList>
    </citation>
    <scope>NUCLEOTIDE SEQUENCE</scope>
    <source>
        <strain evidence="1">Expedition CK06-06</strain>
    </source>
</reference>
<dbReference type="AlphaFoldDB" id="X1CCQ3"/>
<comment type="caution">
    <text evidence="1">The sequence shown here is derived from an EMBL/GenBank/DDBJ whole genome shotgun (WGS) entry which is preliminary data.</text>
</comment>
<protein>
    <submittedName>
        <fullName evidence="1">Uncharacterized protein</fullName>
    </submittedName>
</protein>
<gene>
    <name evidence="1" type="ORF">S01H4_35867</name>
</gene>
<dbReference type="EMBL" id="BART01019111">
    <property type="protein sequence ID" value="GAG82056.1"/>
    <property type="molecule type" value="Genomic_DNA"/>
</dbReference>